<organism evidence="2 3">
    <name type="scientific">Gimesia maris</name>
    <dbReference type="NCBI Taxonomy" id="122"/>
    <lineage>
        <taxon>Bacteria</taxon>
        <taxon>Pseudomonadati</taxon>
        <taxon>Planctomycetota</taxon>
        <taxon>Planctomycetia</taxon>
        <taxon>Planctomycetales</taxon>
        <taxon>Planctomycetaceae</taxon>
        <taxon>Gimesia</taxon>
    </lineage>
</organism>
<gene>
    <name evidence="2" type="ORF">DIT97_15395</name>
</gene>
<proteinExistence type="predicted"/>
<dbReference type="EMBL" id="DQAY01000090">
    <property type="protein sequence ID" value="HCO24346.1"/>
    <property type="molecule type" value="Genomic_DNA"/>
</dbReference>
<sequence length="325" mass="36076">MDQWTRVMRLSRLLLKARHHHCPAAFERCLEQYKQSVARMSHELTACYNELTNIKRPPVIPSLRDLTDELSSLPDEFEETRIDWSEREIVIRTPPVILRSVNLGEFEIRLRWSDLGDPQPYRVISLSQTGTDDVHHPHVQGDTLCEGEGKIPISQALAEGRLGDFFLLVQQILQTYNSGSAYVPLDRWWSTSCADCGDSVEHDECGLCSSCEHQICEDCRRSCTACGDHLCSSCADTCETCDDTFCRGCLSNCESCGECFCRPCLSDQTCSSCLEESLENEDALPEESTPDTPPAAAPPSETPEAAQTSPAPVQPVCLGQADLPA</sequence>
<evidence type="ECO:0000313" key="3">
    <source>
        <dbReference type="Proteomes" id="UP000263642"/>
    </source>
</evidence>
<evidence type="ECO:0000256" key="1">
    <source>
        <dbReference type="SAM" id="MobiDB-lite"/>
    </source>
</evidence>
<dbReference type="AlphaFoldDB" id="A0A3D3R6Z5"/>
<feature type="region of interest" description="Disordered" evidence="1">
    <location>
        <begin position="281"/>
        <end position="315"/>
    </location>
</feature>
<feature type="compositionally biased region" description="Pro residues" evidence="1">
    <location>
        <begin position="291"/>
        <end position="301"/>
    </location>
</feature>
<reference evidence="2 3" key="1">
    <citation type="journal article" date="2018" name="Nat. Biotechnol.">
        <title>A standardized bacterial taxonomy based on genome phylogeny substantially revises the tree of life.</title>
        <authorList>
            <person name="Parks D.H."/>
            <person name="Chuvochina M."/>
            <person name="Waite D.W."/>
            <person name="Rinke C."/>
            <person name="Skarshewski A."/>
            <person name="Chaumeil P.A."/>
            <person name="Hugenholtz P."/>
        </authorList>
    </citation>
    <scope>NUCLEOTIDE SEQUENCE [LARGE SCALE GENOMIC DNA]</scope>
    <source>
        <strain evidence="2">UBA9375</strain>
    </source>
</reference>
<comment type="caution">
    <text evidence="2">The sequence shown here is derived from an EMBL/GenBank/DDBJ whole genome shotgun (WGS) entry which is preliminary data.</text>
</comment>
<protein>
    <submittedName>
        <fullName evidence="2">Uncharacterized protein</fullName>
    </submittedName>
</protein>
<evidence type="ECO:0000313" key="2">
    <source>
        <dbReference type="EMBL" id="HCO24346.1"/>
    </source>
</evidence>
<accession>A0A3D3R6Z5</accession>
<dbReference type="Proteomes" id="UP000263642">
    <property type="component" value="Unassembled WGS sequence"/>
</dbReference>
<name>A0A3D3R6Z5_9PLAN</name>